<feature type="domain" description="Enterochelin esterase N-terminal" evidence="5">
    <location>
        <begin position="42"/>
        <end position="171"/>
    </location>
</feature>
<dbReference type="PANTHER" id="PTHR48098">
    <property type="entry name" value="ENTEROCHELIN ESTERASE-RELATED"/>
    <property type="match status" value="1"/>
</dbReference>
<comment type="similarity">
    <text evidence="4">Belongs to the Fes family.</text>
</comment>
<dbReference type="Gene3D" id="2.60.40.10">
    <property type="entry name" value="Immunoglobulins"/>
    <property type="match status" value="1"/>
</dbReference>
<sequence length="431" mass="48497">MISVMGLNAKLVFWENVESVGSHLWWERFKALGSPFLITQDRVQFLWRDPQGNENSSDVACVILDVNSVTNHHTWSPKCLQRVRGTDVWFAELHIDSHWRGSYSFIPLTADQLPDIVKKQGDGSVQAQRNWWISIASQQTADPLNPLPVLNSGWGESSALHMPNASKEAGWEDWDKGNLPRVINELIKTFCWKSKRLGNERNCQLYSTAKGEAPLVILLDGQRWGAESGCLSVLDFLTSQEQLRPAHYLLVPSIDSATRWQELSCYRPFWEAVHNELLPDLINHLGHSACSISEYVVAGQSLGGLSSLYAGLTFPERYKKVISLSGSFWWPEVNRMHASHLDKTILTSPPEGGLTEALESKILNAEHLSVYQSVGSGEADMCLYNGQMFHALRNSNANVFYHVFCGGHDWLSWRSGLVEGLRHLLQEKSNA</sequence>
<dbReference type="Gene3D" id="3.40.50.1820">
    <property type="entry name" value="alpha/beta hydrolase"/>
    <property type="match status" value="1"/>
</dbReference>
<keyword evidence="2" id="KW-0963">Cytoplasm</keyword>
<evidence type="ECO:0000256" key="2">
    <source>
        <dbReference type="ARBA" id="ARBA00022490"/>
    </source>
</evidence>
<dbReference type="InterPro" id="IPR013783">
    <property type="entry name" value="Ig-like_fold"/>
</dbReference>
<protein>
    <submittedName>
        <fullName evidence="6">Enterochelin esterase family protein</fullName>
    </submittedName>
</protein>
<dbReference type="Pfam" id="PF00756">
    <property type="entry name" value="Esterase"/>
    <property type="match status" value="1"/>
</dbReference>
<dbReference type="PANTHER" id="PTHR48098:SF3">
    <property type="entry name" value="IRON(III) ENTEROBACTIN ESTERASE"/>
    <property type="match status" value="1"/>
</dbReference>
<dbReference type="NCBIfam" id="NF007758">
    <property type="entry name" value="PRK10439.1"/>
    <property type="match status" value="1"/>
</dbReference>
<dbReference type="OrthoDB" id="9775130at2"/>
<evidence type="ECO:0000313" key="6">
    <source>
        <dbReference type="EMBL" id="RBO83860.1"/>
    </source>
</evidence>
<evidence type="ECO:0000256" key="4">
    <source>
        <dbReference type="ARBA" id="ARBA00024201"/>
    </source>
</evidence>
<reference evidence="6 7" key="1">
    <citation type="submission" date="2018-06" db="EMBL/GenBank/DDBJ databases">
        <title>Genomic Encyclopedia of Type Strains, Phase III (KMG-III): the genomes of soil and plant-associated and newly described type strains.</title>
        <authorList>
            <person name="Whitman W."/>
        </authorList>
    </citation>
    <scope>NUCLEOTIDE SEQUENCE [LARGE SCALE GENOMIC DNA]</scope>
    <source>
        <strain evidence="6 7">CECT 7732</strain>
    </source>
</reference>
<keyword evidence="3" id="KW-0378">Hydrolase</keyword>
<dbReference type="AlphaFoldDB" id="A0A366D1A7"/>
<dbReference type="EMBL" id="QNRF01000003">
    <property type="protein sequence ID" value="RBO83860.1"/>
    <property type="molecule type" value="Genomic_DNA"/>
</dbReference>
<dbReference type="GO" id="GO:0005506">
    <property type="term" value="F:iron ion binding"/>
    <property type="evidence" value="ECO:0007669"/>
    <property type="project" value="InterPro"/>
</dbReference>
<evidence type="ECO:0000256" key="1">
    <source>
        <dbReference type="ARBA" id="ARBA00004496"/>
    </source>
</evidence>
<dbReference type="GO" id="GO:0008849">
    <property type="term" value="F:enterochelin esterase activity"/>
    <property type="evidence" value="ECO:0007669"/>
    <property type="project" value="InterPro"/>
</dbReference>
<dbReference type="GO" id="GO:0006826">
    <property type="term" value="P:iron ion transport"/>
    <property type="evidence" value="ECO:0007669"/>
    <property type="project" value="InterPro"/>
</dbReference>
<dbReference type="Proteomes" id="UP000252086">
    <property type="component" value="Unassembled WGS sequence"/>
</dbReference>
<name>A0A366D1A7_9GAMM</name>
<dbReference type="InterPro" id="IPR000801">
    <property type="entry name" value="Esterase-like"/>
</dbReference>
<evidence type="ECO:0000256" key="3">
    <source>
        <dbReference type="ARBA" id="ARBA00022801"/>
    </source>
</evidence>
<dbReference type="InterPro" id="IPR050583">
    <property type="entry name" value="Mycobacterial_A85_antigen"/>
</dbReference>
<keyword evidence="7" id="KW-1185">Reference proteome</keyword>
<gene>
    <name evidence="6" type="ORF">DFP76_103134</name>
</gene>
<dbReference type="SUPFAM" id="SSF53474">
    <property type="entry name" value="alpha/beta-Hydrolases"/>
    <property type="match status" value="1"/>
</dbReference>
<evidence type="ECO:0000259" key="5">
    <source>
        <dbReference type="Pfam" id="PF11806"/>
    </source>
</evidence>
<comment type="caution">
    <text evidence="6">The sequence shown here is derived from an EMBL/GenBank/DDBJ whole genome shotgun (WGS) entry which is preliminary data.</text>
</comment>
<organism evidence="6 7">
    <name type="scientific">Marinomonas aquiplantarum</name>
    <dbReference type="NCBI Taxonomy" id="491951"/>
    <lineage>
        <taxon>Bacteria</taxon>
        <taxon>Pseudomonadati</taxon>
        <taxon>Pseudomonadota</taxon>
        <taxon>Gammaproteobacteria</taxon>
        <taxon>Oceanospirillales</taxon>
        <taxon>Oceanospirillaceae</taxon>
        <taxon>Marinomonas</taxon>
    </lineage>
</organism>
<comment type="subcellular location">
    <subcellularLocation>
        <location evidence="1">Cytoplasm</location>
    </subcellularLocation>
</comment>
<dbReference type="InterPro" id="IPR021764">
    <property type="entry name" value="Enterochelin_esterase_N"/>
</dbReference>
<dbReference type="GO" id="GO:0005737">
    <property type="term" value="C:cytoplasm"/>
    <property type="evidence" value="ECO:0007669"/>
    <property type="project" value="UniProtKB-SubCell"/>
</dbReference>
<accession>A0A366D1A7</accession>
<dbReference type="Pfam" id="PF11806">
    <property type="entry name" value="Enterochelin_N"/>
    <property type="match status" value="1"/>
</dbReference>
<proteinExistence type="inferred from homology"/>
<dbReference type="SUPFAM" id="SSF81296">
    <property type="entry name" value="E set domains"/>
    <property type="match status" value="1"/>
</dbReference>
<dbReference type="InterPro" id="IPR029058">
    <property type="entry name" value="AB_hydrolase_fold"/>
</dbReference>
<evidence type="ECO:0000313" key="7">
    <source>
        <dbReference type="Proteomes" id="UP000252086"/>
    </source>
</evidence>
<dbReference type="InterPro" id="IPR014756">
    <property type="entry name" value="Ig_E-set"/>
</dbReference>